<proteinExistence type="predicted"/>
<dbReference type="EMBL" id="VLLG01000002">
    <property type="protein sequence ID" value="TWI90880.1"/>
    <property type="molecule type" value="Genomic_DNA"/>
</dbReference>
<evidence type="ECO:0000313" key="2">
    <source>
        <dbReference type="EMBL" id="TWI90880.1"/>
    </source>
</evidence>
<reference evidence="2 3" key="1">
    <citation type="journal article" date="2013" name="Stand. Genomic Sci.">
        <title>Genomic Encyclopedia of Type Strains, Phase I: The one thousand microbial genomes (KMG-I) project.</title>
        <authorList>
            <person name="Kyrpides N.C."/>
            <person name="Woyke T."/>
            <person name="Eisen J.A."/>
            <person name="Garrity G."/>
            <person name="Lilburn T.G."/>
            <person name="Beck B.J."/>
            <person name="Whitman W.B."/>
            <person name="Hugenholtz P."/>
            <person name="Klenk H.P."/>
        </authorList>
    </citation>
    <scope>NUCLEOTIDE SEQUENCE [LARGE SCALE GENOMIC DNA]</scope>
    <source>
        <strain evidence="2 3">DSM 13484</strain>
    </source>
</reference>
<comment type="caution">
    <text evidence="2">The sequence shown here is derived from an EMBL/GenBank/DDBJ whole genome shotgun (WGS) entry which is preliminary data.</text>
</comment>
<dbReference type="Pfam" id="PF13568">
    <property type="entry name" value="OMP_b-brl_2"/>
    <property type="match status" value="1"/>
</dbReference>
<dbReference type="Proteomes" id="UP000316778">
    <property type="component" value="Unassembled WGS sequence"/>
</dbReference>
<keyword evidence="3" id="KW-1185">Reference proteome</keyword>
<dbReference type="AlphaFoldDB" id="A0A562TD06"/>
<accession>A0A562TD06</accession>
<gene>
    <name evidence="2" type="ORF">LX66_0240</name>
</gene>
<dbReference type="InterPro" id="IPR025665">
    <property type="entry name" value="Beta-barrel_OMP_2"/>
</dbReference>
<protein>
    <submittedName>
        <fullName evidence="2">Outer membrane protein with beta-barrel domain</fullName>
    </submittedName>
</protein>
<name>A0A562TD06_CHIJA</name>
<feature type="domain" description="Outer membrane protein beta-barrel" evidence="1">
    <location>
        <begin position="49"/>
        <end position="217"/>
    </location>
</feature>
<sequence length="245" mass="28503">MQNAHIRHMFNLLRYALILSLFIFLWKPATVCAQQIINMEEHDAKPYYFGITLAANQSNFRLYQAPVFLQEDSIMVVEPLKTMGFNLGLLANARLSRYFDLRFNPQLVFASKNLYYRENYPKPDTDTEKKIESILLSFPLQIKFKSDRIGNMRVYTIAGLKYDYDLAANARARRDDDLVKVKTTDYGYEVGAGFEFYFQSFIFSPEFKISNGIGNVHVKDPNLRHSNVIEKLHSRMIVFSIHLEG</sequence>
<organism evidence="2 3">
    <name type="scientific">Chitinophaga japonensis</name>
    <name type="common">Flexibacter japonensis</name>
    <dbReference type="NCBI Taxonomy" id="104662"/>
    <lineage>
        <taxon>Bacteria</taxon>
        <taxon>Pseudomonadati</taxon>
        <taxon>Bacteroidota</taxon>
        <taxon>Chitinophagia</taxon>
        <taxon>Chitinophagales</taxon>
        <taxon>Chitinophagaceae</taxon>
        <taxon>Chitinophaga</taxon>
    </lineage>
</organism>
<evidence type="ECO:0000313" key="3">
    <source>
        <dbReference type="Proteomes" id="UP000316778"/>
    </source>
</evidence>
<evidence type="ECO:0000259" key="1">
    <source>
        <dbReference type="Pfam" id="PF13568"/>
    </source>
</evidence>